<protein>
    <recommendedName>
        <fullName evidence="2">VIT domain-containing protein</fullName>
    </recommendedName>
</protein>
<dbReference type="PROSITE" id="PS50005">
    <property type="entry name" value="TPR"/>
    <property type="match status" value="1"/>
</dbReference>
<evidence type="ECO:0000256" key="1">
    <source>
        <dbReference type="PROSITE-ProRule" id="PRU00339"/>
    </source>
</evidence>
<dbReference type="SUPFAM" id="SSF48452">
    <property type="entry name" value="TPR-like"/>
    <property type="match status" value="1"/>
</dbReference>
<organism evidence="3 4">
    <name type="scientific">Sebaldella termitidis (strain ATCC 33386 / NCTC 11300)</name>
    <dbReference type="NCBI Taxonomy" id="526218"/>
    <lineage>
        <taxon>Bacteria</taxon>
        <taxon>Fusobacteriati</taxon>
        <taxon>Fusobacteriota</taxon>
        <taxon>Fusobacteriia</taxon>
        <taxon>Fusobacteriales</taxon>
        <taxon>Leptotrichiaceae</taxon>
        <taxon>Sebaldella</taxon>
    </lineage>
</organism>
<reference evidence="3 4" key="2">
    <citation type="journal article" date="2010" name="Stand. Genomic Sci.">
        <title>Complete genome sequence of Sebaldella termitidis type strain (NCTC 11300).</title>
        <authorList>
            <person name="Harmon-Smith M."/>
            <person name="Celia L."/>
            <person name="Chertkov O."/>
            <person name="Lapidus A."/>
            <person name="Copeland A."/>
            <person name="Glavina Del Rio T."/>
            <person name="Nolan M."/>
            <person name="Lucas S."/>
            <person name="Tice H."/>
            <person name="Cheng J.F."/>
            <person name="Han C."/>
            <person name="Detter J.C."/>
            <person name="Bruce D."/>
            <person name="Goodwin L."/>
            <person name="Pitluck S."/>
            <person name="Pati A."/>
            <person name="Liolios K."/>
            <person name="Ivanova N."/>
            <person name="Mavromatis K."/>
            <person name="Mikhailova N."/>
            <person name="Chen A."/>
            <person name="Palaniappan K."/>
            <person name="Land M."/>
            <person name="Hauser L."/>
            <person name="Chang Y.J."/>
            <person name="Jeffries C.D."/>
            <person name="Brettin T."/>
            <person name="Goker M."/>
            <person name="Beck B."/>
            <person name="Bristow J."/>
            <person name="Eisen J.A."/>
            <person name="Markowitz V."/>
            <person name="Hugenholtz P."/>
            <person name="Kyrpides N.C."/>
            <person name="Klenk H.P."/>
            <person name="Chen F."/>
        </authorList>
    </citation>
    <scope>NUCLEOTIDE SEQUENCE [LARGE SCALE GENOMIC DNA]</scope>
    <source>
        <strain evidence="4">ATCC 33386 / NCTC 11300</strain>
    </source>
</reference>
<proteinExistence type="predicted"/>
<sequence>MSKKLLLAFFMILGVIIRGNEISSIRLEIKNPGEKAVVLDTMSVNVEINGDISVTTYDMTFYNPNTRILEGEFSFPLQEGQKVTRYALDVNGKLREGVAAEKEKARTAYENTIRQKIDPGIIEKTAGNNYKTRIYPIPSNGYKRVVIAYTEVLKNKNGSLDYFLPLNYSQKVNNFSLEIKMLKQESRPNWIEKIDRLEFDKMESGYYAKTSLKNYTPDKNVRISLPLDKKDKVYTEKADDTAYFTAKLNLENNYYTEKPKAKNIVLIWDTSNSGEKRDTEKELTLLGKYFSYLGNVNISLYSIDNDFLSRGSFQIKNGSWDQLKNTINNFVYDGGTRFNKISFKDNADEVIFVTDGVNTIDSSEFKLANIPFIVINSSKESDSGFIKYMADTSNGKVIDLNREDIDTEFDKMKYNYLNLISYEYNKSEIDEVYPKSESDIRGSFDFSGILKGSRAEITVNLGFGNIITETRKILISADTNSHNISKIWAEKKIENLSGNYEKNKKEILKTAKKYTLVTNETSLIVLDRVEDYVSYEIIPPAELLDEYNRQMAYRRKNEQDEKKNGLKESVEVLERRKEWYVKPVLKSERARENVTKVEKNTAVNDYIPQPSIPAAEMQSEPALNKSAVTSSGKAAYSDMKQDETAVGSKDTGGKNLRVIVYEDKDRNSEYINEYKKVKPENIYEKYLEMKTKYGKNPFFYIDTADYLIKNNQRNTALKVLTNIPELSLENHEYYRILGYKLLETGDNGLAVKIFEKVLDLKGEDLQSIRDLAIAYEINGEKQKALELMNSILEKRTPNELELKGIVINEMNNLIEKNKNKLNTNMIDKRLIYPMPVDYRVVLDWSKDNQEIDLWLTQPDGVRVYYSNSQTPDNNAVIYNHTTFRYGPEELLIKKAKKGEYEIKVEYYADQSQTLREPVIIRLEIITNYGSKNEKRQIITRRVENVREFIDIGKFMYDGK</sequence>
<dbReference type="SUPFAM" id="SSF53300">
    <property type="entry name" value="vWA-like"/>
    <property type="match status" value="1"/>
</dbReference>
<dbReference type="eggNOG" id="COG4676">
    <property type="taxonomic scope" value="Bacteria"/>
</dbReference>
<dbReference type="EMBL" id="CP001739">
    <property type="protein sequence ID" value="ACZ10833.1"/>
    <property type="molecule type" value="Genomic_DNA"/>
</dbReference>
<dbReference type="PANTHER" id="PTHR45737:SF6">
    <property type="entry name" value="VON WILLEBRAND FACTOR A DOMAIN-CONTAINING PROTEIN 5A"/>
    <property type="match status" value="1"/>
</dbReference>
<evidence type="ECO:0000313" key="3">
    <source>
        <dbReference type="EMBL" id="ACZ10833.1"/>
    </source>
</evidence>
<dbReference type="Pfam" id="PF08487">
    <property type="entry name" value="VIT"/>
    <property type="match status" value="1"/>
</dbReference>
<keyword evidence="1" id="KW-0802">TPR repeat</keyword>
<dbReference type="InterPro" id="IPR019734">
    <property type="entry name" value="TPR_rpt"/>
</dbReference>
<dbReference type="RefSeq" id="WP_012863408.1">
    <property type="nucleotide sequence ID" value="NC_013517.1"/>
</dbReference>
<feature type="domain" description="VIT" evidence="2">
    <location>
        <begin position="23"/>
        <end position="151"/>
    </location>
</feature>
<dbReference type="Proteomes" id="UP000000845">
    <property type="component" value="Chromosome"/>
</dbReference>
<dbReference type="HOGENOM" id="CLU_305415_0_0_0"/>
<dbReference type="eggNOG" id="COG0457">
    <property type="taxonomic scope" value="Bacteria"/>
</dbReference>
<dbReference type="PROSITE" id="PS51468">
    <property type="entry name" value="VIT"/>
    <property type="match status" value="1"/>
</dbReference>
<dbReference type="PANTHER" id="PTHR45737">
    <property type="entry name" value="VON WILLEBRAND FACTOR A DOMAIN-CONTAINING PROTEIN 5A"/>
    <property type="match status" value="1"/>
</dbReference>
<dbReference type="KEGG" id="str:Sterm_4001"/>
<dbReference type="Gene3D" id="1.25.40.10">
    <property type="entry name" value="Tetratricopeptide repeat domain"/>
    <property type="match status" value="1"/>
</dbReference>
<dbReference type="eggNOG" id="COG2304">
    <property type="taxonomic scope" value="Bacteria"/>
</dbReference>
<dbReference type="AlphaFoldDB" id="D1AGW3"/>
<keyword evidence="4" id="KW-1185">Reference proteome</keyword>
<dbReference type="InterPro" id="IPR011990">
    <property type="entry name" value="TPR-like_helical_dom_sf"/>
</dbReference>
<dbReference type="STRING" id="526218.Sterm_4001"/>
<feature type="repeat" description="TPR" evidence="1">
    <location>
        <begin position="731"/>
        <end position="764"/>
    </location>
</feature>
<name>D1AGW3_SEBTE</name>
<evidence type="ECO:0000259" key="2">
    <source>
        <dbReference type="PROSITE" id="PS51468"/>
    </source>
</evidence>
<dbReference type="InterPro" id="IPR013694">
    <property type="entry name" value="VIT"/>
</dbReference>
<evidence type="ECO:0000313" key="4">
    <source>
        <dbReference type="Proteomes" id="UP000000845"/>
    </source>
</evidence>
<dbReference type="Pfam" id="PF09906">
    <property type="entry name" value="DUF2135"/>
    <property type="match status" value="1"/>
</dbReference>
<gene>
    <name evidence="3" type="ordered locus">Sterm_4001</name>
</gene>
<accession>D1AGW3</accession>
<dbReference type="InterPro" id="IPR019220">
    <property type="entry name" value="DUF2135"/>
</dbReference>
<dbReference type="InterPro" id="IPR036465">
    <property type="entry name" value="vWFA_dom_sf"/>
</dbReference>
<reference evidence="4" key="1">
    <citation type="submission" date="2009-09" db="EMBL/GenBank/DDBJ databases">
        <title>The complete chromosome of Sebaldella termitidis ATCC 33386.</title>
        <authorList>
            <consortium name="US DOE Joint Genome Institute (JGI-PGF)"/>
            <person name="Lucas S."/>
            <person name="Copeland A."/>
            <person name="Lapidus A."/>
            <person name="Glavina del Rio T."/>
            <person name="Dalin E."/>
            <person name="Tice H."/>
            <person name="Bruce D."/>
            <person name="Goodwin L."/>
            <person name="Pitluck S."/>
            <person name="Kyrpides N."/>
            <person name="Mavromatis K."/>
            <person name="Ivanova N."/>
            <person name="Mikhailova N."/>
            <person name="Sims D."/>
            <person name="Meincke L."/>
            <person name="Brettin T."/>
            <person name="Detter J.C."/>
            <person name="Han C."/>
            <person name="Larimer F."/>
            <person name="Land M."/>
            <person name="Hauser L."/>
            <person name="Markowitz V."/>
            <person name="Cheng J.F."/>
            <person name="Hugenholtz P."/>
            <person name="Woyke T."/>
            <person name="Wu D."/>
            <person name="Eisen J.A."/>
        </authorList>
    </citation>
    <scope>NUCLEOTIDE SEQUENCE [LARGE SCALE GENOMIC DNA]</scope>
    <source>
        <strain evidence="4">ATCC 33386 / NCTC 11300</strain>
    </source>
</reference>